<dbReference type="SUPFAM" id="SSF56112">
    <property type="entry name" value="Protein kinase-like (PK-like)"/>
    <property type="match status" value="1"/>
</dbReference>
<reference evidence="8" key="1">
    <citation type="submission" date="2023-05" db="EMBL/GenBank/DDBJ databases">
        <title>Nepenthes gracilis genome sequencing.</title>
        <authorList>
            <person name="Fukushima K."/>
        </authorList>
    </citation>
    <scope>NUCLEOTIDE SEQUENCE</scope>
    <source>
        <strain evidence="8">SING2019-196</strain>
    </source>
</reference>
<comment type="caution">
    <text evidence="8">The sequence shown here is derived from an EMBL/GenBank/DDBJ whole genome shotgun (WGS) entry which is preliminary data.</text>
</comment>
<keyword evidence="5" id="KW-0418">Kinase</keyword>
<evidence type="ECO:0000313" key="9">
    <source>
        <dbReference type="Proteomes" id="UP001279734"/>
    </source>
</evidence>
<dbReference type="GO" id="GO:0004674">
    <property type="term" value="F:protein serine/threonine kinase activity"/>
    <property type="evidence" value="ECO:0007669"/>
    <property type="project" value="UniProtKB-KW"/>
</dbReference>
<dbReference type="Gene3D" id="1.10.510.10">
    <property type="entry name" value="Transferase(Phosphotransferase) domain 1"/>
    <property type="match status" value="1"/>
</dbReference>
<evidence type="ECO:0000256" key="3">
    <source>
        <dbReference type="ARBA" id="ARBA00022679"/>
    </source>
</evidence>
<dbReference type="GO" id="GO:0005524">
    <property type="term" value="F:ATP binding"/>
    <property type="evidence" value="ECO:0007669"/>
    <property type="project" value="UniProtKB-KW"/>
</dbReference>
<dbReference type="Proteomes" id="UP001279734">
    <property type="component" value="Unassembled WGS sequence"/>
</dbReference>
<dbReference type="EC" id="2.7.11.1" evidence="1"/>
<accession>A0AAD3XHR1</accession>
<keyword evidence="4" id="KW-0547">Nucleotide-binding</keyword>
<dbReference type="PANTHER" id="PTHR43895">
    <property type="entry name" value="CALCIUM/CALMODULIN-DEPENDENT PROTEIN KINASE KINASE-RELATED"/>
    <property type="match status" value="1"/>
</dbReference>
<evidence type="ECO:0000256" key="1">
    <source>
        <dbReference type="ARBA" id="ARBA00012513"/>
    </source>
</evidence>
<dbReference type="InterPro" id="IPR018451">
    <property type="entry name" value="NAF/FISL_domain"/>
</dbReference>
<keyword evidence="6" id="KW-0067">ATP-binding</keyword>
<evidence type="ECO:0000256" key="6">
    <source>
        <dbReference type="ARBA" id="ARBA00022840"/>
    </source>
</evidence>
<evidence type="ECO:0000313" key="8">
    <source>
        <dbReference type="EMBL" id="GMH05037.1"/>
    </source>
</evidence>
<feature type="domain" description="NAF" evidence="7">
    <location>
        <begin position="93"/>
        <end position="117"/>
    </location>
</feature>
<dbReference type="GO" id="GO:0007165">
    <property type="term" value="P:signal transduction"/>
    <property type="evidence" value="ECO:0007669"/>
    <property type="project" value="InterPro"/>
</dbReference>
<dbReference type="Gene3D" id="3.30.310.80">
    <property type="entry name" value="Kinase associated domain 1, KA1"/>
    <property type="match status" value="1"/>
</dbReference>
<dbReference type="PANTHER" id="PTHR43895:SF28">
    <property type="entry name" value="CBL-INTERACTING SERINE_THREONINE-PROTEIN KINASE 15"/>
    <property type="match status" value="1"/>
</dbReference>
<evidence type="ECO:0000259" key="7">
    <source>
        <dbReference type="PROSITE" id="PS50816"/>
    </source>
</evidence>
<dbReference type="AlphaFoldDB" id="A0AAD3XHR1"/>
<evidence type="ECO:0000256" key="5">
    <source>
        <dbReference type="ARBA" id="ARBA00022777"/>
    </source>
</evidence>
<dbReference type="Pfam" id="PF03822">
    <property type="entry name" value="NAF"/>
    <property type="match status" value="1"/>
</dbReference>
<dbReference type="PROSITE" id="PS50816">
    <property type="entry name" value="NAF"/>
    <property type="match status" value="1"/>
</dbReference>
<name>A0AAD3XHR1_NEPGR</name>
<evidence type="ECO:0000256" key="4">
    <source>
        <dbReference type="ARBA" id="ARBA00022741"/>
    </source>
</evidence>
<dbReference type="InterPro" id="IPR011009">
    <property type="entry name" value="Kinase-like_dom_sf"/>
</dbReference>
<evidence type="ECO:0000256" key="2">
    <source>
        <dbReference type="ARBA" id="ARBA00022527"/>
    </source>
</evidence>
<dbReference type="InterPro" id="IPR004041">
    <property type="entry name" value="NAF_dom"/>
</dbReference>
<keyword evidence="2" id="KW-0723">Serine/threonine-protein kinase</keyword>
<keyword evidence="3" id="KW-0808">Transferase</keyword>
<organism evidence="8 9">
    <name type="scientific">Nepenthes gracilis</name>
    <name type="common">Slender pitcher plant</name>
    <dbReference type="NCBI Taxonomy" id="150966"/>
    <lineage>
        <taxon>Eukaryota</taxon>
        <taxon>Viridiplantae</taxon>
        <taxon>Streptophyta</taxon>
        <taxon>Embryophyta</taxon>
        <taxon>Tracheophyta</taxon>
        <taxon>Spermatophyta</taxon>
        <taxon>Magnoliopsida</taxon>
        <taxon>eudicotyledons</taxon>
        <taxon>Gunneridae</taxon>
        <taxon>Pentapetalae</taxon>
        <taxon>Caryophyllales</taxon>
        <taxon>Nepenthaceae</taxon>
        <taxon>Nepenthes</taxon>
    </lineage>
</organism>
<protein>
    <recommendedName>
        <fullName evidence="1">non-specific serine/threonine protein kinase</fullName>
        <ecNumber evidence="1">2.7.11.1</ecNumber>
    </recommendedName>
</protein>
<keyword evidence="9" id="KW-1185">Reference proteome</keyword>
<proteinExistence type="predicted"/>
<dbReference type="EMBL" id="BSYO01000005">
    <property type="protein sequence ID" value="GMH05037.1"/>
    <property type="molecule type" value="Genomic_DNA"/>
</dbReference>
<sequence length="229" mass="25354">MLMYKKMRKANYKCPNWFPPEVCKLLSKILDPDSDTRISTSKIMDNCWVRKDWGTKPLNHMIETKERAALDVGASFGHNENNRMATGTKQELAKITKLNAFDIISLSAGFDLSCLLVDNGEREHFHFTSQKHALAIISKLEEIAACLRMKLMKKGWRVSKTIGVSRGRCLASAILLLLQLSSLAKASVTKYHYHGGGGSFGMVEASARQQPSASTNMAGYLPVMIGGTV</sequence>
<gene>
    <name evidence="8" type="ORF">Nepgr_006877</name>
</gene>